<comment type="caution">
    <text evidence="1">The sequence shown here is derived from an EMBL/GenBank/DDBJ whole genome shotgun (WGS) entry which is preliminary data.</text>
</comment>
<organism evidence="1 2">
    <name type="scientific">Pseudomonas cuatrocienegasensis</name>
    <dbReference type="NCBI Taxonomy" id="543360"/>
    <lineage>
        <taxon>Bacteria</taxon>
        <taxon>Pseudomonadati</taxon>
        <taxon>Pseudomonadota</taxon>
        <taxon>Gammaproteobacteria</taxon>
        <taxon>Pseudomonadales</taxon>
        <taxon>Pseudomonadaceae</taxon>
        <taxon>Pseudomonas</taxon>
    </lineage>
</organism>
<evidence type="ECO:0000313" key="2">
    <source>
        <dbReference type="Proteomes" id="UP000198512"/>
    </source>
</evidence>
<dbReference type="RefSeq" id="WP_069520608.1">
    <property type="nucleotide sequence ID" value="NZ_FOFP01000010.1"/>
</dbReference>
<keyword evidence="2" id="KW-1185">Reference proteome</keyword>
<dbReference type="Pfam" id="PF05787">
    <property type="entry name" value="PhoX"/>
    <property type="match status" value="1"/>
</dbReference>
<evidence type="ECO:0008006" key="3">
    <source>
        <dbReference type="Google" id="ProtNLM"/>
    </source>
</evidence>
<gene>
    <name evidence="1" type="ORF">SAMN05216600_11013</name>
</gene>
<reference evidence="1 2" key="1">
    <citation type="submission" date="2016-10" db="EMBL/GenBank/DDBJ databases">
        <authorList>
            <person name="Varghese N."/>
            <person name="Submissions S."/>
        </authorList>
    </citation>
    <scope>NUCLEOTIDE SEQUENCE [LARGE SCALE GENOMIC DNA]</scope>
    <source>
        <strain evidence="1 2">CIP 109853</strain>
    </source>
</reference>
<name>A0ABY1BGA7_9PSED</name>
<dbReference type="PANTHER" id="PTHR35399">
    <property type="entry name" value="SLR8030 PROTEIN"/>
    <property type="match status" value="1"/>
</dbReference>
<proteinExistence type="predicted"/>
<dbReference type="EMBL" id="FOFP01000010">
    <property type="protein sequence ID" value="SEQ79810.1"/>
    <property type="molecule type" value="Genomic_DNA"/>
</dbReference>
<dbReference type="SUPFAM" id="SSF101898">
    <property type="entry name" value="NHL repeat"/>
    <property type="match status" value="1"/>
</dbReference>
<dbReference type="Proteomes" id="UP000198512">
    <property type="component" value="Unassembled WGS sequence"/>
</dbReference>
<accession>A0ABY1BGA7</accession>
<dbReference type="InterPro" id="IPR006311">
    <property type="entry name" value="TAT_signal"/>
</dbReference>
<dbReference type="InterPro" id="IPR008557">
    <property type="entry name" value="PhoX"/>
</dbReference>
<dbReference type="PROSITE" id="PS51318">
    <property type="entry name" value="TAT"/>
    <property type="match status" value="1"/>
</dbReference>
<sequence>MNDNQLTDMERLVLSRRRFIGAGALAGAALFLGGGLLGRSALANAINAISVSPLMGFANLPASTADTITLPPGYQFDVLISWGQPLHADSTPYRGDGSHNAAEQLGQFGENNDGMSFFPWPGEPDRALMAINNEYSNYGYLLAHGQPPQSLEDVRKAQAAVGVTVIEVRRNNGAWQFVQASRYNRRIHANLPIAVGGPARGHELLKTATDPLGIEVLGTFQNCANGMTPWGTYLTCEENFSDCFGSSDANLALSADQKRYSVQHAGASDNRWHLYDERFDIARHPNELNRHGWVTEIDPFDPSSTPIKRTALGRFKHENAAITTSRDGRVVVYMGDDERGEFIYKFVSRDRFKANDTAANRHLLDHGTLYVAKLDASGDQPRGQGRWVELTAGKNGLTAANGFSDQGNVLIRTRQAASHVGATRMDRPEWIAVSPKDGQVYCTLTNNSKRGSEGQPVDAANPRENNLYGQILRWRENADDAAALQFDWDLYVVAGNPDVHPGSANAGSANVNAENMFNSPDGLAFDADGRLWIQTDGNYSNSGDFAGMGNNQMLCADPVSGEIRRFMVGPPGCEVTGVSFAPDQRAMFIGIQHPGEGGGSSFPDHQAGMRPRSSVVVIRREDGGVIGA</sequence>
<dbReference type="PANTHER" id="PTHR35399:SF2">
    <property type="entry name" value="DUF839 DOMAIN-CONTAINING PROTEIN"/>
    <property type="match status" value="1"/>
</dbReference>
<protein>
    <recommendedName>
        <fullName evidence="3">Transcriptional initiation protein Tat</fullName>
    </recommendedName>
</protein>
<evidence type="ECO:0000313" key="1">
    <source>
        <dbReference type="EMBL" id="SEQ79810.1"/>
    </source>
</evidence>